<comment type="caution">
    <text evidence="2">The sequence shown here is derived from an EMBL/GenBank/DDBJ whole genome shotgun (WGS) entry which is preliminary data.</text>
</comment>
<evidence type="ECO:0000256" key="1">
    <source>
        <dbReference type="SAM" id="Phobius"/>
    </source>
</evidence>
<protein>
    <submittedName>
        <fullName evidence="2">Uncharacterized protein</fullName>
    </submittedName>
</protein>
<evidence type="ECO:0000313" key="3">
    <source>
        <dbReference type="Proteomes" id="UP000322873"/>
    </source>
</evidence>
<evidence type="ECO:0000313" key="2">
    <source>
        <dbReference type="EMBL" id="KAA8574861.1"/>
    </source>
</evidence>
<sequence length="627" mass="67658">MTEPKSPNFIISKWGIGWETPTIMISCYLLALAMALLHLWLFIYISGKNADGLDRVAPQTYISTSSNILANAFSFFLKTALATAFVQYLWRLLRVQTMTVSTIEALFGLKSNIFQIFTSATIRATPVLCVLSVMMTSMAVVVSFPPGAINVVSVQRTSYNPAVVPTFNASFMGNGSGYAANHYSLATLSPISVSADGSVSGFTSSGSESGKHYNLLHRLAFQNNGITIYSGSWSDLALSSTSALPRVLYNGTYTNVHWQSTTLTLLDTEESVADAGLLNQTTTTNRTMMQHDLYCTPGRALYTVNNTYLSNILRRNITTTPIAPLINLALPTKNNSVIVPGFTGNHGYGASPADWSAEALAYYRDLNMMTILDTMFYYLAGSFIVDPERATVDTSDDGRGGGTQVFGNVDAGTSGALNGTIISHTPLNTAFLNYNPESSANPSFLITQDSLNALLQNITLSTALSYSFWSTTANTSIHTTQNIYKFAQPLNLIIPYFLSLFLSLPFLFLGLWALVKNGVSAGDASFTQLLCTTSSQASSSSDSNSSSYHNHSAGNTLRTLSQAACLGNPQSLSQPLKDLRVRYGELKILGAGHADASIAGDYIRRAGFGLESEVLPLVKGERYGVMV</sequence>
<feature type="transmembrane region" description="Helical" evidence="1">
    <location>
        <begin position="493"/>
        <end position="515"/>
    </location>
</feature>
<dbReference type="Proteomes" id="UP000322873">
    <property type="component" value="Unassembled WGS sequence"/>
</dbReference>
<dbReference type="EMBL" id="VICG01000002">
    <property type="protein sequence ID" value="KAA8574861.1"/>
    <property type="molecule type" value="Genomic_DNA"/>
</dbReference>
<dbReference type="PANTHER" id="PTHR35041">
    <property type="entry name" value="MEDIATOR OF RNA POLYMERASE II TRANSCRIPTION SUBUNIT 1"/>
    <property type="match status" value="1"/>
</dbReference>
<keyword evidence="1" id="KW-0472">Membrane</keyword>
<dbReference type="PANTHER" id="PTHR35041:SF6">
    <property type="entry name" value="FORMYLMETHIONINE DEFORMYLASE-LIKE PROTEIN-RELATED"/>
    <property type="match status" value="1"/>
</dbReference>
<keyword evidence="1" id="KW-0812">Transmembrane</keyword>
<accession>A0A5M9K026</accession>
<dbReference type="VEuPathDB" id="FungiDB:MFRU_002g04580"/>
<reference evidence="2 3" key="1">
    <citation type="submission" date="2019-06" db="EMBL/GenBank/DDBJ databases">
        <title>Genome Sequence of the Brown Rot Fungal Pathogen Monilinia fructicola.</title>
        <authorList>
            <person name="De Miccolis Angelini R.M."/>
            <person name="Landi L."/>
            <person name="Abate D."/>
            <person name="Pollastro S."/>
            <person name="Romanazzi G."/>
            <person name="Faretra F."/>
        </authorList>
    </citation>
    <scope>NUCLEOTIDE SEQUENCE [LARGE SCALE GENOMIC DNA]</scope>
    <source>
        <strain evidence="2 3">Mfrc123</strain>
    </source>
</reference>
<feature type="transmembrane region" description="Helical" evidence="1">
    <location>
        <begin position="68"/>
        <end position="90"/>
    </location>
</feature>
<proteinExistence type="predicted"/>
<keyword evidence="1" id="KW-1133">Transmembrane helix</keyword>
<organism evidence="2 3">
    <name type="scientific">Monilinia fructicola</name>
    <name type="common">Brown rot fungus</name>
    <name type="synonym">Ciboria fructicola</name>
    <dbReference type="NCBI Taxonomy" id="38448"/>
    <lineage>
        <taxon>Eukaryota</taxon>
        <taxon>Fungi</taxon>
        <taxon>Dikarya</taxon>
        <taxon>Ascomycota</taxon>
        <taxon>Pezizomycotina</taxon>
        <taxon>Leotiomycetes</taxon>
        <taxon>Helotiales</taxon>
        <taxon>Sclerotiniaceae</taxon>
        <taxon>Monilinia</taxon>
    </lineage>
</organism>
<keyword evidence="3" id="KW-1185">Reference proteome</keyword>
<dbReference type="AlphaFoldDB" id="A0A5M9K026"/>
<gene>
    <name evidence="2" type="ORF">EYC84_004105</name>
</gene>
<feature type="transmembrane region" description="Helical" evidence="1">
    <location>
        <begin position="23"/>
        <end position="47"/>
    </location>
</feature>
<name>A0A5M9K026_MONFR</name>